<dbReference type="GO" id="GO:0008757">
    <property type="term" value="F:S-adenosylmethionine-dependent methyltransferase activity"/>
    <property type="evidence" value="ECO:0007669"/>
    <property type="project" value="UniProtKB-ARBA"/>
</dbReference>
<evidence type="ECO:0008006" key="3">
    <source>
        <dbReference type="Google" id="ProtNLM"/>
    </source>
</evidence>
<dbReference type="PANTHER" id="PTHR14614:SF156">
    <property type="entry name" value="PROTEIN-LYSINE N-METHYLTRANSFERASE EFM2"/>
    <property type="match status" value="1"/>
</dbReference>
<evidence type="ECO:0000313" key="2">
    <source>
        <dbReference type="Proteomes" id="UP000011064"/>
    </source>
</evidence>
<reference evidence="2" key="1">
    <citation type="submission" date="2010-09" db="EMBL/GenBank/DDBJ databases">
        <title>The genome sequence of Geomyces destructans 20631-21.</title>
        <authorList>
            <consortium name="The Broad Institute Genome Sequencing Platform"/>
            <person name="Cuomo C.A."/>
            <person name="Blehert D.S."/>
            <person name="Lorch J.M."/>
            <person name="Young S.K."/>
            <person name="Zeng Q."/>
            <person name="Gargeya S."/>
            <person name="Fitzgerald M."/>
            <person name="Haas B."/>
            <person name="Abouelleil A."/>
            <person name="Alvarado L."/>
            <person name="Arachchi H.M."/>
            <person name="Berlin A."/>
            <person name="Brown A."/>
            <person name="Chapman S.B."/>
            <person name="Chen Z."/>
            <person name="Dunbar C."/>
            <person name="Freedman E."/>
            <person name="Gearin G."/>
            <person name="Gellesch M."/>
            <person name="Goldberg J."/>
            <person name="Griggs A."/>
            <person name="Gujja S."/>
            <person name="Heiman D."/>
            <person name="Howarth C."/>
            <person name="Larson L."/>
            <person name="Lui A."/>
            <person name="MacDonald P.J.P."/>
            <person name="Montmayeur A."/>
            <person name="Murphy C."/>
            <person name="Neiman D."/>
            <person name="Pearson M."/>
            <person name="Priest M."/>
            <person name="Roberts A."/>
            <person name="Saif S."/>
            <person name="Shea T."/>
            <person name="Shenoy N."/>
            <person name="Sisk P."/>
            <person name="Stolte C."/>
            <person name="Sykes S."/>
            <person name="Wortman J."/>
            <person name="Nusbaum C."/>
            <person name="Birren B."/>
        </authorList>
    </citation>
    <scope>NUCLEOTIDE SEQUENCE [LARGE SCALE GENOMIC DNA]</scope>
    <source>
        <strain evidence="2">ATCC MYA-4855 / 20631-21</strain>
    </source>
</reference>
<dbReference type="Pfam" id="PF10294">
    <property type="entry name" value="Methyltransf_16"/>
    <property type="match status" value="1"/>
</dbReference>
<dbReference type="OrthoDB" id="433955at2759"/>
<dbReference type="EMBL" id="GL573267">
    <property type="protein sequence ID" value="ELR10753.1"/>
    <property type="molecule type" value="Genomic_DNA"/>
</dbReference>
<proteinExistence type="predicted"/>
<dbReference type="STRING" id="658429.L8GDF9"/>
<dbReference type="InterPro" id="IPR019410">
    <property type="entry name" value="Methyltransf_16"/>
</dbReference>
<dbReference type="InParanoid" id="L8GDF9"/>
<dbReference type="GO" id="GO:0005829">
    <property type="term" value="C:cytosol"/>
    <property type="evidence" value="ECO:0007669"/>
    <property type="project" value="TreeGrafter"/>
</dbReference>
<dbReference type="InterPro" id="IPR029063">
    <property type="entry name" value="SAM-dependent_MTases_sf"/>
</dbReference>
<dbReference type="VEuPathDB" id="FungiDB:GMDG_05008"/>
<dbReference type="HOGENOM" id="CLU_049351_1_1_1"/>
<gene>
    <name evidence="1" type="ORF">GMDG_05008</name>
</gene>
<sequence>MLMGEIEPSRQNGEPINVFDLPQLYTKPSSLALLSALISLKPKPISWDESDADHDQPREDKNAIASYLTKIVSSPLTWLTDDEQVEVWEQASIRLSERSGRNALILAQKVLPHIPSHLPHLFTPNQPVPSVLELGAGTGLLGLAAAALWGTEVVMTDLPAIVPNLERNVVANEGAIGEHGGSAKTDILDWSCMNPGQEYDLVIAADPLYEPEHPVWLAAAIDGRLSRGEGSRAMVGFPLRDETTRGFGEVLKGELGGRGFEIVREGEEMGFDDWEVNGERVRVHCWWRIWKRKGAGV</sequence>
<name>L8GDF9_PSED2</name>
<dbReference type="Proteomes" id="UP000011064">
    <property type="component" value="Unassembled WGS sequence"/>
</dbReference>
<protein>
    <recommendedName>
        <fullName evidence="3">S-adenosylmethionine-dependent methyltransferase</fullName>
    </recommendedName>
</protein>
<dbReference type="SUPFAM" id="SSF53335">
    <property type="entry name" value="S-adenosyl-L-methionine-dependent methyltransferases"/>
    <property type="match status" value="1"/>
</dbReference>
<accession>L8GDF9</accession>
<dbReference type="AlphaFoldDB" id="L8GDF9"/>
<dbReference type="PANTHER" id="PTHR14614">
    <property type="entry name" value="HEPATOCELLULAR CARCINOMA-ASSOCIATED ANTIGEN"/>
    <property type="match status" value="1"/>
</dbReference>
<evidence type="ECO:0000313" key="1">
    <source>
        <dbReference type="EMBL" id="ELR10753.1"/>
    </source>
</evidence>
<organism evidence="1 2">
    <name type="scientific">Pseudogymnoascus destructans (strain ATCC MYA-4855 / 20631-21)</name>
    <name type="common">Bat white-nose syndrome fungus</name>
    <name type="synonym">Geomyces destructans</name>
    <dbReference type="NCBI Taxonomy" id="658429"/>
    <lineage>
        <taxon>Eukaryota</taxon>
        <taxon>Fungi</taxon>
        <taxon>Dikarya</taxon>
        <taxon>Ascomycota</taxon>
        <taxon>Pezizomycotina</taxon>
        <taxon>Leotiomycetes</taxon>
        <taxon>Thelebolales</taxon>
        <taxon>Thelebolaceae</taxon>
        <taxon>Pseudogymnoascus</taxon>
    </lineage>
</organism>
<dbReference type="Gene3D" id="3.40.50.150">
    <property type="entry name" value="Vaccinia Virus protein VP39"/>
    <property type="match status" value="1"/>
</dbReference>
<keyword evidence="2" id="KW-1185">Reference proteome</keyword>